<dbReference type="EMBL" id="JACEFO010000325">
    <property type="protein sequence ID" value="KAF8775481.1"/>
    <property type="molecule type" value="Genomic_DNA"/>
</dbReference>
<reference evidence="1" key="1">
    <citation type="submission" date="2020-07" db="EMBL/GenBank/DDBJ databases">
        <title>Genome sequence and genetic diversity analysis of an under-domesticated orphan crop, white fonio (Digitaria exilis).</title>
        <authorList>
            <person name="Bennetzen J.L."/>
            <person name="Chen S."/>
            <person name="Ma X."/>
            <person name="Wang X."/>
            <person name="Yssel A.E.J."/>
            <person name="Chaluvadi S.R."/>
            <person name="Johnson M."/>
            <person name="Gangashetty P."/>
            <person name="Hamidou F."/>
            <person name="Sanogo M.D."/>
            <person name="Zwaenepoel A."/>
            <person name="Wallace J."/>
            <person name="Van De Peer Y."/>
            <person name="Van Deynze A."/>
        </authorList>
    </citation>
    <scope>NUCLEOTIDE SEQUENCE</scope>
    <source>
        <tissue evidence="1">Leaves</tissue>
    </source>
</reference>
<proteinExistence type="predicted"/>
<sequence length="67" mass="7739">MPQSKQISYVIVITLYQCTFLKPEHSLLHAGSACLVNHSEVLYLQAKAIYMHLLCKCFTFLLCYKSR</sequence>
<name>A0A835FT51_9POAL</name>
<accession>A0A835FT51</accession>
<comment type="caution">
    <text evidence="1">The sequence shown here is derived from an EMBL/GenBank/DDBJ whole genome shotgun (WGS) entry which is preliminary data.</text>
</comment>
<dbReference type="Proteomes" id="UP000636709">
    <property type="component" value="Unassembled WGS sequence"/>
</dbReference>
<evidence type="ECO:0000313" key="2">
    <source>
        <dbReference type="Proteomes" id="UP000636709"/>
    </source>
</evidence>
<organism evidence="1 2">
    <name type="scientific">Digitaria exilis</name>
    <dbReference type="NCBI Taxonomy" id="1010633"/>
    <lineage>
        <taxon>Eukaryota</taxon>
        <taxon>Viridiplantae</taxon>
        <taxon>Streptophyta</taxon>
        <taxon>Embryophyta</taxon>
        <taxon>Tracheophyta</taxon>
        <taxon>Spermatophyta</taxon>
        <taxon>Magnoliopsida</taxon>
        <taxon>Liliopsida</taxon>
        <taxon>Poales</taxon>
        <taxon>Poaceae</taxon>
        <taxon>PACMAD clade</taxon>
        <taxon>Panicoideae</taxon>
        <taxon>Panicodae</taxon>
        <taxon>Paniceae</taxon>
        <taxon>Anthephorinae</taxon>
        <taxon>Digitaria</taxon>
    </lineage>
</organism>
<evidence type="ECO:0000313" key="1">
    <source>
        <dbReference type="EMBL" id="KAF8775481.1"/>
    </source>
</evidence>
<keyword evidence="2" id="KW-1185">Reference proteome</keyword>
<gene>
    <name evidence="1" type="ORF">HU200_004906</name>
</gene>
<dbReference type="AlphaFoldDB" id="A0A835FT51"/>
<protein>
    <submittedName>
        <fullName evidence="1">Uncharacterized protein</fullName>
    </submittedName>
</protein>